<evidence type="ECO:0000313" key="9">
    <source>
        <dbReference type="EMBL" id="CAF9939638.1"/>
    </source>
</evidence>
<evidence type="ECO:0000313" key="10">
    <source>
        <dbReference type="Proteomes" id="UP000664521"/>
    </source>
</evidence>
<dbReference type="OrthoDB" id="69641at2759"/>
<feature type="domain" description="RWD" evidence="8">
    <location>
        <begin position="7"/>
        <end position="109"/>
    </location>
</feature>
<dbReference type="InterPro" id="IPR023582">
    <property type="entry name" value="Impact"/>
</dbReference>
<dbReference type="InterPro" id="IPR036956">
    <property type="entry name" value="Impact_N_sf"/>
</dbReference>
<dbReference type="Pfam" id="PF01205">
    <property type="entry name" value="Impact_N"/>
    <property type="match status" value="1"/>
</dbReference>
<evidence type="ECO:0000256" key="4">
    <source>
        <dbReference type="ARBA" id="ARBA00022491"/>
    </source>
</evidence>
<evidence type="ECO:0000259" key="8">
    <source>
        <dbReference type="PROSITE" id="PS50908"/>
    </source>
</evidence>
<keyword evidence="5" id="KW-0810">Translation regulation</keyword>
<gene>
    <name evidence="9" type="primary">YIH1</name>
    <name evidence="9" type="ORF">HETSPECPRED_001840</name>
</gene>
<dbReference type="GO" id="GO:0006446">
    <property type="term" value="P:regulation of translational initiation"/>
    <property type="evidence" value="ECO:0007669"/>
    <property type="project" value="TreeGrafter"/>
</dbReference>
<evidence type="ECO:0000256" key="5">
    <source>
        <dbReference type="ARBA" id="ARBA00022845"/>
    </source>
</evidence>
<dbReference type="Gene3D" id="3.10.110.10">
    <property type="entry name" value="Ubiquitin Conjugating Enzyme"/>
    <property type="match status" value="1"/>
</dbReference>
<protein>
    <submittedName>
        <fullName evidence="9">EIF2 kinase Gcn2p negative regulator</fullName>
    </submittedName>
</protein>
<comment type="similarity">
    <text evidence="2">Belongs to the IMPACT family.</text>
</comment>
<dbReference type="InterPro" id="IPR020569">
    <property type="entry name" value="UPF0029_Impact_CS"/>
</dbReference>
<dbReference type="PANTHER" id="PTHR16301">
    <property type="entry name" value="IMPACT-RELATED"/>
    <property type="match status" value="1"/>
</dbReference>
<reference evidence="9" key="1">
    <citation type="submission" date="2021-03" db="EMBL/GenBank/DDBJ databases">
        <authorList>
            <person name="Tagirdzhanova G."/>
        </authorList>
    </citation>
    <scope>NUCLEOTIDE SEQUENCE</scope>
</reference>
<keyword evidence="6" id="KW-0346">Stress response</keyword>
<name>A0A8H3J307_9LECA</name>
<organism evidence="9 10">
    <name type="scientific">Heterodermia speciosa</name>
    <dbReference type="NCBI Taxonomy" id="116794"/>
    <lineage>
        <taxon>Eukaryota</taxon>
        <taxon>Fungi</taxon>
        <taxon>Dikarya</taxon>
        <taxon>Ascomycota</taxon>
        <taxon>Pezizomycotina</taxon>
        <taxon>Lecanoromycetes</taxon>
        <taxon>OSLEUM clade</taxon>
        <taxon>Lecanoromycetidae</taxon>
        <taxon>Caliciales</taxon>
        <taxon>Physciaceae</taxon>
        <taxon>Heterodermia</taxon>
    </lineage>
</organism>
<dbReference type="GO" id="GO:0140469">
    <property type="term" value="P:GCN2-mediated signaling"/>
    <property type="evidence" value="ECO:0007669"/>
    <property type="project" value="TreeGrafter"/>
</dbReference>
<evidence type="ECO:0000256" key="1">
    <source>
        <dbReference type="ARBA" id="ARBA00004496"/>
    </source>
</evidence>
<proteinExistence type="inferred from homology"/>
<dbReference type="AlphaFoldDB" id="A0A8H3J307"/>
<comment type="caution">
    <text evidence="9">The sequence shown here is derived from an EMBL/GenBank/DDBJ whole genome shotgun (WGS) entry which is preliminary data.</text>
</comment>
<comment type="subcellular location">
    <subcellularLocation>
        <location evidence="1">Cytoplasm</location>
    </subcellularLocation>
</comment>
<feature type="region of interest" description="Disordered" evidence="7">
    <location>
        <begin position="113"/>
        <end position="142"/>
    </location>
</feature>
<dbReference type="EMBL" id="CAJPDS010000134">
    <property type="protein sequence ID" value="CAF9939638.1"/>
    <property type="molecule type" value="Genomic_DNA"/>
</dbReference>
<dbReference type="PROSITE" id="PS00910">
    <property type="entry name" value="UPF0029"/>
    <property type="match status" value="1"/>
</dbReference>
<dbReference type="Gene3D" id="3.30.230.30">
    <property type="entry name" value="Impact, N-terminal domain"/>
    <property type="match status" value="1"/>
</dbReference>
<dbReference type="InterPro" id="IPR006575">
    <property type="entry name" value="RWD_dom"/>
</dbReference>
<dbReference type="SUPFAM" id="SSF54495">
    <property type="entry name" value="UBC-like"/>
    <property type="match status" value="1"/>
</dbReference>
<keyword evidence="10" id="KW-1185">Reference proteome</keyword>
<evidence type="ECO:0000256" key="7">
    <source>
        <dbReference type="SAM" id="MobiDB-lite"/>
    </source>
</evidence>
<evidence type="ECO:0000256" key="2">
    <source>
        <dbReference type="ARBA" id="ARBA00007665"/>
    </source>
</evidence>
<dbReference type="PROSITE" id="PS50908">
    <property type="entry name" value="RWD"/>
    <property type="match status" value="1"/>
</dbReference>
<evidence type="ECO:0000256" key="3">
    <source>
        <dbReference type="ARBA" id="ARBA00022490"/>
    </source>
</evidence>
<feature type="compositionally biased region" description="Basic and acidic residues" evidence="7">
    <location>
        <begin position="113"/>
        <end position="125"/>
    </location>
</feature>
<dbReference type="InterPro" id="IPR016135">
    <property type="entry name" value="UBQ-conjugating_enzyme/RWD"/>
</dbReference>
<dbReference type="Proteomes" id="UP000664521">
    <property type="component" value="Unassembled WGS sequence"/>
</dbReference>
<dbReference type="InterPro" id="IPR020568">
    <property type="entry name" value="Ribosomal_Su5_D2-typ_SF"/>
</dbReference>
<dbReference type="GO" id="GO:0005737">
    <property type="term" value="C:cytoplasm"/>
    <property type="evidence" value="ECO:0007669"/>
    <property type="project" value="UniProtKB-SubCell"/>
</dbReference>
<accession>A0A8H3J307</accession>
<dbReference type="SUPFAM" id="SSF54211">
    <property type="entry name" value="Ribosomal protein S5 domain 2-like"/>
    <property type="match status" value="1"/>
</dbReference>
<keyword evidence="4" id="KW-0678">Repressor</keyword>
<keyword evidence="9" id="KW-0418">Kinase</keyword>
<sequence>MSEDLLNEQEAINSIYGEHTFGQASDQAPHQCFLTIPHRDTTLRLLFPPCYPDEAPQILCVVKVGDCLPKGYGTNILAQAREALTQVFIPGAVCMFDLLQVLYYNSDDSPHFKHDISPNHEEGENRQSGMGSQVLDVSPASAPPEWAISSTVTSKNSVFVARACSVTSPSQTKAALIHLFATDKRVAKATHNITSYRIRKPTSSATDTLLRDVTYQDYDDGGETAAGGRLLHLLKAMDVWNVFVVVSRWYGGVKLGPDRFRLISQVAREVIVEGGWSKGEGRAVDR</sequence>
<keyword evidence="9" id="KW-0808">Transferase</keyword>
<evidence type="ECO:0000256" key="6">
    <source>
        <dbReference type="ARBA" id="ARBA00023016"/>
    </source>
</evidence>
<keyword evidence="3" id="KW-0963">Cytoplasm</keyword>
<dbReference type="GO" id="GO:0016301">
    <property type="term" value="F:kinase activity"/>
    <property type="evidence" value="ECO:0007669"/>
    <property type="project" value="UniProtKB-KW"/>
</dbReference>
<dbReference type="PANTHER" id="PTHR16301:SF25">
    <property type="entry name" value="PROTEIN IMPACT"/>
    <property type="match status" value="1"/>
</dbReference>
<dbReference type="Pfam" id="PF05773">
    <property type="entry name" value="RWD"/>
    <property type="match status" value="1"/>
</dbReference>
<dbReference type="InterPro" id="IPR001498">
    <property type="entry name" value="Impact_N"/>
</dbReference>